<gene>
    <name evidence="1" type="ORF">PPOP_3530</name>
</gene>
<name>M9LD00_PAEPP</name>
<dbReference type="OrthoDB" id="2360753at2"/>
<dbReference type="AlphaFoldDB" id="M9LD00"/>
<sequence length="97" mass="11567">MQLRISMDEIVNAVCLHLAMRRQVQPTDIEVELCWDEEHGFTAEVWVNGRHQYWVETNLLEAIEQYVHKEYGQRAFRHQIRLEVDDEIWAQVDASIS</sequence>
<keyword evidence="2" id="KW-1185">Reference proteome</keyword>
<evidence type="ECO:0000313" key="1">
    <source>
        <dbReference type="EMBL" id="GAC44127.1"/>
    </source>
</evidence>
<protein>
    <recommendedName>
        <fullName evidence="3">DUF2653 family protein</fullName>
    </recommendedName>
</protein>
<evidence type="ECO:0008006" key="3">
    <source>
        <dbReference type="Google" id="ProtNLM"/>
    </source>
</evidence>
<proteinExistence type="predicted"/>
<dbReference type="InterPro" id="IPR020516">
    <property type="entry name" value="Uncharacterised_YxcD"/>
</dbReference>
<evidence type="ECO:0000313" key="2">
    <source>
        <dbReference type="Proteomes" id="UP000029453"/>
    </source>
</evidence>
<dbReference type="Proteomes" id="UP000029453">
    <property type="component" value="Unassembled WGS sequence"/>
</dbReference>
<dbReference type="EMBL" id="BALG01000349">
    <property type="protein sequence ID" value="GAC44127.1"/>
    <property type="molecule type" value="Genomic_DNA"/>
</dbReference>
<reference evidence="1 2" key="1">
    <citation type="submission" date="2012-10" db="EMBL/GenBank/DDBJ databases">
        <title>Draft Genome Sequence of Paenibacillus popilliae ATCC 14706T.</title>
        <authorList>
            <person name="Iiyama K."/>
            <person name="Mori K."/>
            <person name="Mon H."/>
            <person name="Chieda Y."/>
            <person name="Lee J.M."/>
            <person name="Kusakabe T."/>
            <person name="Tashiro K."/>
            <person name="Asano S."/>
            <person name="Yasunaga-Aoki C."/>
            <person name="Shimizu S."/>
        </authorList>
    </citation>
    <scope>NUCLEOTIDE SEQUENCE [LARGE SCALE GENOMIC DNA]</scope>
    <source>
        <strain evidence="1 2">ATCC 14706</strain>
    </source>
</reference>
<accession>M9LD00</accession>
<dbReference type="Pfam" id="PF10850">
    <property type="entry name" value="DUF2653"/>
    <property type="match status" value="1"/>
</dbReference>
<comment type="caution">
    <text evidence="1">The sequence shown here is derived from an EMBL/GenBank/DDBJ whole genome shotgun (WGS) entry which is preliminary data.</text>
</comment>
<dbReference type="RefSeq" id="WP_006287913.1">
    <property type="nucleotide sequence ID" value="NZ_BALG01000349.1"/>
</dbReference>
<organism evidence="1 2">
    <name type="scientific">Paenibacillus popilliae ATCC 14706</name>
    <dbReference type="NCBI Taxonomy" id="1212764"/>
    <lineage>
        <taxon>Bacteria</taxon>
        <taxon>Bacillati</taxon>
        <taxon>Bacillota</taxon>
        <taxon>Bacilli</taxon>
        <taxon>Bacillales</taxon>
        <taxon>Paenibacillaceae</taxon>
        <taxon>Paenibacillus</taxon>
    </lineage>
</organism>